<proteinExistence type="predicted"/>
<sequence length="263" mass="30874">MLVKVFVLTIIFSNILYYSYACRNLKTNKISIDYVLGHELIIKSNTYLNSSLWNIYGKFGKEEIIFNNNIMNNNNPLLSRFIMINESSFLILFIEGLYKIESINNFTCSQNIYHFIAKPLDKVCNKGLPYISMNKSMIKHINCFCPYSTKGRFCENVTEECSTSSLIIPMSLLCVKQSKYFIITFGWILVFLAIVILTIVLLRHSKKTTIFIAPFVDDRPFVYHLEHHQRCLYFDKEENELCQKLEIIIKEIYKEKGVMNYHI</sequence>
<keyword evidence="1" id="KW-1133">Transmembrane helix</keyword>
<dbReference type="Proteomes" id="UP000035681">
    <property type="component" value="Unplaced"/>
</dbReference>
<accession>A0A0K0ERL6</accession>
<dbReference type="WBParaSite" id="SSTP_0001209600.1">
    <property type="protein sequence ID" value="SSTP_0001209600.1"/>
    <property type="gene ID" value="SSTP_0001209600"/>
</dbReference>
<keyword evidence="1" id="KW-0812">Transmembrane</keyword>
<keyword evidence="2" id="KW-1185">Reference proteome</keyword>
<protein>
    <submittedName>
        <fullName evidence="3 4">EGF-like domain-containing protein</fullName>
    </submittedName>
</protein>
<dbReference type="AlphaFoldDB" id="A0A0K0ERL6"/>
<reference evidence="3" key="1">
    <citation type="submission" date="2015-08" db="UniProtKB">
        <authorList>
            <consortium name="WormBaseParasite"/>
        </authorList>
    </citation>
    <scope>IDENTIFICATION</scope>
</reference>
<evidence type="ECO:0000256" key="1">
    <source>
        <dbReference type="SAM" id="Phobius"/>
    </source>
</evidence>
<feature type="transmembrane region" description="Helical" evidence="1">
    <location>
        <begin position="180"/>
        <end position="202"/>
    </location>
</feature>
<evidence type="ECO:0000313" key="2">
    <source>
        <dbReference type="Proteomes" id="UP000035681"/>
    </source>
</evidence>
<keyword evidence="1" id="KW-0472">Membrane</keyword>
<dbReference type="WBParaSite" id="TCONS_00003948.p1">
    <property type="protein sequence ID" value="TCONS_00003948.p1"/>
    <property type="gene ID" value="XLOC_000738"/>
</dbReference>
<name>A0A0K0ERL6_STRER</name>
<evidence type="ECO:0000313" key="3">
    <source>
        <dbReference type="WBParaSite" id="SSTP_0001209600.1"/>
    </source>
</evidence>
<evidence type="ECO:0000313" key="4">
    <source>
        <dbReference type="WBParaSite" id="TCONS_00003948.p1"/>
    </source>
</evidence>
<organism evidence="3">
    <name type="scientific">Strongyloides stercoralis</name>
    <name type="common">Threadworm</name>
    <dbReference type="NCBI Taxonomy" id="6248"/>
    <lineage>
        <taxon>Eukaryota</taxon>
        <taxon>Metazoa</taxon>
        <taxon>Ecdysozoa</taxon>
        <taxon>Nematoda</taxon>
        <taxon>Chromadorea</taxon>
        <taxon>Rhabditida</taxon>
        <taxon>Tylenchina</taxon>
        <taxon>Panagrolaimomorpha</taxon>
        <taxon>Strongyloidoidea</taxon>
        <taxon>Strongyloididae</taxon>
        <taxon>Strongyloides</taxon>
    </lineage>
</organism>